<feature type="signal peptide" evidence="1">
    <location>
        <begin position="1"/>
        <end position="16"/>
    </location>
</feature>
<dbReference type="EMBL" id="HBGJ01033322">
    <property type="protein sequence ID" value="CAD9262689.1"/>
    <property type="molecule type" value="Transcribed_RNA"/>
</dbReference>
<protein>
    <recommendedName>
        <fullName evidence="3">RxLR effector protein</fullName>
    </recommendedName>
</protein>
<organism evidence="2">
    <name type="scientific">Phaeomonas parva</name>
    <dbReference type="NCBI Taxonomy" id="124430"/>
    <lineage>
        <taxon>Eukaryota</taxon>
        <taxon>Sar</taxon>
        <taxon>Stramenopiles</taxon>
        <taxon>Ochrophyta</taxon>
        <taxon>Pinguiophyceae</taxon>
        <taxon>Pinguiochrysidales</taxon>
        <taxon>Pinguiochrysidaceae</taxon>
        <taxon>Phaeomonas</taxon>
    </lineage>
</organism>
<dbReference type="AlphaFoldDB" id="A0A7S1UB52"/>
<reference evidence="2" key="1">
    <citation type="submission" date="2021-01" db="EMBL/GenBank/DDBJ databases">
        <authorList>
            <person name="Corre E."/>
            <person name="Pelletier E."/>
            <person name="Niang G."/>
            <person name="Scheremetjew M."/>
            <person name="Finn R."/>
            <person name="Kale V."/>
            <person name="Holt S."/>
            <person name="Cochrane G."/>
            <person name="Meng A."/>
            <person name="Brown T."/>
            <person name="Cohen L."/>
        </authorList>
    </citation>
    <scope>NUCLEOTIDE SEQUENCE</scope>
    <source>
        <strain evidence="2">CCMP2877</strain>
    </source>
</reference>
<proteinExistence type="predicted"/>
<keyword evidence="1" id="KW-0732">Signal</keyword>
<evidence type="ECO:0000313" key="2">
    <source>
        <dbReference type="EMBL" id="CAD9262689.1"/>
    </source>
</evidence>
<sequence length="160" mass="18532">MFRFVVVFALLAAASAFVAPGRRAPRTNSVKVNEDFGLFGFEKEWENEFDVLSEARLEKALNDKGVRYRMNRTDKENDERELMDLPSFKLGPIVINAPKVGSIWEALGFTATGINDASKKAKEEWRSGLKNYKYKNARFSKEEREEWRNKYGYERGYGEQ</sequence>
<accession>A0A7S1UB52</accession>
<feature type="chain" id="PRO_5030934338" description="RxLR effector protein" evidence="1">
    <location>
        <begin position="17"/>
        <end position="160"/>
    </location>
</feature>
<gene>
    <name evidence="2" type="ORF">PPAR1163_LOCUS21072</name>
</gene>
<evidence type="ECO:0000256" key="1">
    <source>
        <dbReference type="SAM" id="SignalP"/>
    </source>
</evidence>
<name>A0A7S1UB52_9STRA</name>
<evidence type="ECO:0008006" key="3">
    <source>
        <dbReference type="Google" id="ProtNLM"/>
    </source>
</evidence>